<dbReference type="RefSeq" id="WP_209981246.1">
    <property type="nucleotide sequence ID" value="NZ_JAGINO010000005.1"/>
</dbReference>
<comment type="caution">
    <text evidence="2">The sequence shown here is derived from an EMBL/GenBank/DDBJ whole genome shotgun (WGS) entry which is preliminary data.</text>
</comment>
<protein>
    <submittedName>
        <fullName evidence="2">Uncharacterized protein</fullName>
    </submittedName>
</protein>
<sequence>MMQLNPPLPLETPKGPALAHFLIDYGPEHHLCWVCFQDDTGECWTWRNPDVRAPKNITMGRRSQTHHRKTDLRVAE</sequence>
<dbReference type="Proteomes" id="UP001244552">
    <property type="component" value="Unassembled WGS sequence"/>
</dbReference>
<evidence type="ECO:0000256" key="1">
    <source>
        <dbReference type="SAM" id="MobiDB-lite"/>
    </source>
</evidence>
<accession>A0ABU0MHR3</accession>
<proteinExistence type="predicted"/>
<keyword evidence="3" id="KW-1185">Reference proteome</keyword>
<dbReference type="EMBL" id="JAUSVU010000005">
    <property type="protein sequence ID" value="MDQ0532972.1"/>
    <property type="molecule type" value="Genomic_DNA"/>
</dbReference>
<reference evidence="2 3" key="1">
    <citation type="submission" date="2023-07" db="EMBL/GenBank/DDBJ databases">
        <title>Genomic Encyclopedia of Type Strains, Phase IV (KMG-IV): sequencing the most valuable type-strain genomes for metagenomic binning, comparative biology and taxonomic classification.</title>
        <authorList>
            <person name="Goeker M."/>
        </authorList>
    </citation>
    <scope>NUCLEOTIDE SEQUENCE [LARGE SCALE GENOMIC DNA]</scope>
    <source>
        <strain evidence="2 3">DSM 19922</strain>
    </source>
</reference>
<organism evidence="2 3">
    <name type="scientific">Azospirillum picis</name>
    <dbReference type="NCBI Taxonomy" id="488438"/>
    <lineage>
        <taxon>Bacteria</taxon>
        <taxon>Pseudomonadati</taxon>
        <taxon>Pseudomonadota</taxon>
        <taxon>Alphaproteobacteria</taxon>
        <taxon>Rhodospirillales</taxon>
        <taxon>Azospirillaceae</taxon>
        <taxon>Azospirillum</taxon>
    </lineage>
</organism>
<evidence type="ECO:0000313" key="2">
    <source>
        <dbReference type="EMBL" id="MDQ0532972.1"/>
    </source>
</evidence>
<gene>
    <name evidence="2" type="ORF">QO018_001821</name>
</gene>
<feature type="region of interest" description="Disordered" evidence="1">
    <location>
        <begin position="54"/>
        <end position="76"/>
    </location>
</feature>
<evidence type="ECO:0000313" key="3">
    <source>
        <dbReference type="Proteomes" id="UP001244552"/>
    </source>
</evidence>
<name>A0ABU0MHR3_9PROT</name>